<evidence type="ECO:0000256" key="1">
    <source>
        <dbReference type="SAM" id="Phobius"/>
    </source>
</evidence>
<proteinExistence type="predicted"/>
<keyword evidence="1" id="KW-0472">Membrane</keyword>
<keyword evidence="3" id="KW-1185">Reference proteome</keyword>
<dbReference type="Proteomes" id="UP000199691">
    <property type="component" value="Unassembled WGS sequence"/>
</dbReference>
<gene>
    <name evidence="2" type="ORF">SAMN05421507_103174</name>
</gene>
<dbReference type="EMBL" id="FNIX01000003">
    <property type="protein sequence ID" value="SDO62705.1"/>
    <property type="molecule type" value="Genomic_DNA"/>
</dbReference>
<name>A0A1H0L3P6_9PSEU</name>
<feature type="transmembrane region" description="Helical" evidence="1">
    <location>
        <begin position="157"/>
        <end position="177"/>
    </location>
</feature>
<dbReference type="AlphaFoldDB" id="A0A1H0L3P6"/>
<evidence type="ECO:0008006" key="4">
    <source>
        <dbReference type="Google" id="ProtNLM"/>
    </source>
</evidence>
<organism evidence="2 3">
    <name type="scientific">Lentzea jiangxiensis</name>
    <dbReference type="NCBI Taxonomy" id="641025"/>
    <lineage>
        <taxon>Bacteria</taxon>
        <taxon>Bacillati</taxon>
        <taxon>Actinomycetota</taxon>
        <taxon>Actinomycetes</taxon>
        <taxon>Pseudonocardiales</taxon>
        <taxon>Pseudonocardiaceae</taxon>
        <taxon>Lentzea</taxon>
    </lineage>
</organism>
<feature type="transmembrane region" description="Helical" evidence="1">
    <location>
        <begin position="12"/>
        <end position="31"/>
    </location>
</feature>
<dbReference type="RefSeq" id="WP_090096915.1">
    <property type="nucleotide sequence ID" value="NZ_FNIX01000003.1"/>
</dbReference>
<feature type="transmembrane region" description="Helical" evidence="1">
    <location>
        <begin position="212"/>
        <end position="231"/>
    </location>
</feature>
<accession>A0A1H0L3P6</accession>
<feature type="transmembrane region" description="Helical" evidence="1">
    <location>
        <begin position="127"/>
        <end position="150"/>
    </location>
</feature>
<feature type="transmembrane region" description="Helical" evidence="1">
    <location>
        <begin position="51"/>
        <end position="70"/>
    </location>
</feature>
<feature type="transmembrane region" description="Helical" evidence="1">
    <location>
        <begin position="91"/>
        <end position="115"/>
    </location>
</feature>
<keyword evidence="1" id="KW-0812">Transmembrane</keyword>
<protein>
    <recommendedName>
        <fullName evidence="4">ABC-type transport system involved in multi-copper enzyme maturation, permease component</fullName>
    </recommendedName>
</protein>
<reference evidence="3" key="1">
    <citation type="submission" date="2016-10" db="EMBL/GenBank/DDBJ databases">
        <authorList>
            <person name="Varghese N."/>
            <person name="Submissions S."/>
        </authorList>
    </citation>
    <scope>NUCLEOTIDE SEQUENCE [LARGE SCALE GENOMIC DNA]</scope>
    <source>
        <strain evidence="3">CGMCC 4.6609</strain>
    </source>
</reference>
<sequence>MTGLRIELRRSAALWAGLVVLVSGAGMLWLVTSESSRWKANSTSAMLELRLPLAYVWALVVGLAVLQGMRDSRAGVTELFTATPRPGWVRLGALASAVSGAVAVAAVLLCAAVVVKVALGGGLVSAGFVPLMVTVVLGLASSVLVGLAIGRLLPHPLTVPVALVTTFMVATTAGRALEVRSPDDEISRFALLTPVMDAPDTDLLTTSASVDLGQVAWFTGLGVTAFLLLAARTWLGRLAALAPAGLALVLALSIVPARYSDVLVVDSTAGEQVCDGAVCVSRVHADRLPVVAAAGRAALAELAALPDAPTGVREDTSAMAHLTAPRRDPNIVYISASGYPRVLTMSEDEVRLELLAGAGVPSCSAPNSVNYWEASARYVTAGYFNGGLAELASERLMWNQERMRAEIDRAWQQFSAASPQEQRDRIVRARQMLLTCQDAERVLEVLKAGR</sequence>
<evidence type="ECO:0000313" key="3">
    <source>
        <dbReference type="Proteomes" id="UP000199691"/>
    </source>
</evidence>
<keyword evidence="1" id="KW-1133">Transmembrane helix</keyword>
<evidence type="ECO:0000313" key="2">
    <source>
        <dbReference type="EMBL" id="SDO62705.1"/>
    </source>
</evidence>
<dbReference type="OrthoDB" id="3416461at2"/>
<dbReference type="STRING" id="641025.SAMN05421507_103174"/>
<feature type="transmembrane region" description="Helical" evidence="1">
    <location>
        <begin position="238"/>
        <end position="259"/>
    </location>
</feature>